<evidence type="ECO:0000313" key="2">
    <source>
        <dbReference type="Proteomes" id="UP000050525"/>
    </source>
</evidence>
<evidence type="ECO:0000313" key="1">
    <source>
        <dbReference type="EMBL" id="KYO28032.1"/>
    </source>
</evidence>
<sequence length="81" mass="8761">MKLPGQSQLLTSVLRDTSLDGWAGHDIDSELSSFQSSSSAKCHPSFPVSWSSSELMVLPNFVIGTTKFYVPTLDPISTNGQ</sequence>
<dbReference type="AlphaFoldDB" id="A0A151MU29"/>
<dbReference type="Proteomes" id="UP000050525">
    <property type="component" value="Unassembled WGS sequence"/>
</dbReference>
<accession>A0A151MU29</accession>
<comment type="caution">
    <text evidence="1">The sequence shown here is derived from an EMBL/GenBank/DDBJ whole genome shotgun (WGS) entry which is preliminary data.</text>
</comment>
<proteinExistence type="predicted"/>
<gene>
    <name evidence="1" type="ORF">Y1Q_0014215</name>
</gene>
<name>A0A151MU29_ALLMI</name>
<dbReference type="EMBL" id="AKHW03005050">
    <property type="protein sequence ID" value="KYO28032.1"/>
    <property type="molecule type" value="Genomic_DNA"/>
</dbReference>
<keyword evidence="2" id="KW-1185">Reference proteome</keyword>
<reference evidence="1 2" key="1">
    <citation type="journal article" date="2012" name="Genome Biol.">
        <title>Sequencing three crocodilian genomes to illuminate the evolution of archosaurs and amniotes.</title>
        <authorList>
            <person name="St John J.A."/>
            <person name="Braun E.L."/>
            <person name="Isberg S.R."/>
            <person name="Miles L.G."/>
            <person name="Chong A.Y."/>
            <person name="Gongora J."/>
            <person name="Dalzell P."/>
            <person name="Moran C."/>
            <person name="Bed'hom B."/>
            <person name="Abzhanov A."/>
            <person name="Burgess S.C."/>
            <person name="Cooksey A.M."/>
            <person name="Castoe T.A."/>
            <person name="Crawford N.G."/>
            <person name="Densmore L.D."/>
            <person name="Drew J.C."/>
            <person name="Edwards S.V."/>
            <person name="Faircloth B.C."/>
            <person name="Fujita M.K."/>
            <person name="Greenwold M.J."/>
            <person name="Hoffmann F.G."/>
            <person name="Howard J.M."/>
            <person name="Iguchi T."/>
            <person name="Janes D.E."/>
            <person name="Khan S.Y."/>
            <person name="Kohno S."/>
            <person name="de Koning A.J."/>
            <person name="Lance S.L."/>
            <person name="McCarthy F.M."/>
            <person name="McCormack J.E."/>
            <person name="Merchant M.E."/>
            <person name="Peterson D.G."/>
            <person name="Pollock D.D."/>
            <person name="Pourmand N."/>
            <person name="Raney B.J."/>
            <person name="Roessler K.A."/>
            <person name="Sanford J.R."/>
            <person name="Sawyer R.H."/>
            <person name="Schmidt C.J."/>
            <person name="Triplett E.W."/>
            <person name="Tuberville T.D."/>
            <person name="Venegas-Anaya M."/>
            <person name="Howard J.T."/>
            <person name="Jarvis E.D."/>
            <person name="Guillette L.J.Jr."/>
            <person name="Glenn T.C."/>
            <person name="Green R.E."/>
            <person name="Ray D.A."/>
        </authorList>
    </citation>
    <scope>NUCLEOTIDE SEQUENCE [LARGE SCALE GENOMIC DNA]</scope>
    <source>
        <strain evidence="1">KSC_2009_1</strain>
    </source>
</reference>
<protein>
    <submittedName>
        <fullName evidence="1">Uncharacterized protein</fullName>
    </submittedName>
</protein>
<organism evidence="1 2">
    <name type="scientific">Alligator mississippiensis</name>
    <name type="common">American alligator</name>
    <dbReference type="NCBI Taxonomy" id="8496"/>
    <lineage>
        <taxon>Eukaryota</taxon>
        <taxon>Metazoa</taxon>
        <taxon>Chordata</taxon>
        <taxon>Craniata</taxon>
        <taxon>Vertebrata</taxon>
        <taxon>Euteleostomi</taxon>
        <taxon>Archelosauria</taxon>
        <taxon>Archosauria</taxon>
        <taxon>Crocodylia</taxon>
        <taxon>Alligatoridae</taxon>
        <taxon>Alligatorinae</taxon>
        <taxon>Alligator</taxon>
    </lineage>
</organism>